<evidence type="ECO:0000313" key="1">
    <source>
        <dbReference type="EMBL" id="MDR6459283.1"/>
    </source>
</evidence>
<accession>A0ACC6J8R8</accession>
<organism evidence="1 2">
    <name type="scientific">Chryseobacterium vietnamense</name>
    <dbReference type="NCBI Taxonomy" id="866785"/>
    <lineage>
        <taxon>Bacteria</taxon>
        <taxon>Pseudomonadati</taxon>
        <taxon>Bacteroidota</taxon>
        <taxon>Flavobacteriia</taxon>
        <taxon>Flavobacteriales</taxon>
        <taxon>Weeksellaceae</taxon>
        <taxon>Chryseobacterium group</taxon>
        <taxon>Chryseobacterium</taxon>
    </lineage>
</organism>
<name>A0ACC6J8R8_9FLAO</name>
<keyword evidence="2" id="KW-1185">Reference proteome</keyword>
<comment type="caution">
    <text evidence="1">The sequence shown here is derived from an EMBL/GenBank/DDBJ whole genome shotgun (WGS) entry which is preliminary data.</text>
</comment>
<gene>
    <name evidence="1" type="ORF">J2786_002390</name>
</gene>
<protein>
    <submittedName>
        <fullName evidence="1">Uncharacterized protein</fullName>
    </submittedName>
</protein>
<evidence type="ECO:0000313" key="2">
    <source>
        <dbReference type="Proteomes" id="UP001184833"/>
    </source>
</evidence>
<proteinExistence type="predicted"/>
<sequence length="36" mass="4491">MPIDRDFNYKIKVFKIFLNRTKTVKKIFNKYLVLRV</sequence>
<dbReference type="Proteomes" id="UP001184833">
    <property type="component" value="Unassembled WGS sequence"/>
</dbReference>
<dbReference type="EMBL" id="JAVDQX010000002">
    <property type="protein sequence ID" value="MDR6459283.1"/>
    <property type="molecule type" value="Genomic_DNA"/>
</dbReference>
<reference evidence="1" key="1">
    <citation type="submission" date="2023-07" db="EMBL/GenBank/DDBJ databases">
        <title>Sorghum-associated microbial communities from plants grown in Nebraska, USA.</title>
        <authorList>
            <person name="Schachtman D."/>
        </authorList>
    </citation>
    <scope>NUCLEOTIDE SEQUENCE</scope>
    <source>
        <strain evidence="1">DS2329</strain>
    </source>
</reference>